<dbReference type="Pfam" id="PF00990">
    <property type="entry name" value="GGDEF"/>
    <property type="match status" value="1"/>
</dbReference>
<accession>A0A3E2NC84</accession>
<proteinExistence type="predicted"/>
<dbReference type="InterPro" id="IPR043128">
    <property type="entry name" value="Rev_trsase/Diguanyl_cyclase"/>
</dbReference>
<dbReference type="Proteomes" id="UP000260680">
    <property type="component" value="Unassembled WGS sequence"/>
</dbReference>
<dbReference type="InterPro" id="IPR029787">
    <property type="entry name" value="Nucleotide_cyclase"/>
</dbReference>
<dbReference type="RefSeq" id="WP_117417264.1">
    <property type="nucleotide sequence ID" value="NZ_BRPJ01000087.1"/>
</dbReference>
<dbReference type="OrthoDB" id="9805474at2"/>
<dbReference type="GO" id="GO:0043709">
    <property type="term" value="P:cell adhesion involved in single-species biofilm formation"/>
    <property type="evidence" value="ECO:0007669"/>
    <property type="project" value="TreeGrafter"/>
</dbReference>
<evidence type="ECO:0000259" key="1">
    <source>
        <dbReference type="PROSITE" id="PS50887"/>
    </source>
</evidence>
<comment type="caution">
    <text evidence="2">The sequence shown here is derived from an EMBL/GenBank/DDBJ whole genome shotgun (WGS) entry which is preliminary data.</text>
</comment>
<dbReference type="GO" id="GO:1902201">
    <property type="term" value="P:negative regulation of bacterial-type flagellum-dependent cell motility"/>
    <property type="evidence" value="ECO:0007669"/>
    <property type="project" value="TreeGrafter"/>
</dbReference>
<dbReference type="EMBL" id="QOHO01000032">
    <property type="protein sequence ID" value="RFZ78602.1"/>
    <property type="molecule type" value="Genomic_DNA"/>
</dbReference>
<dbReference type="InterPro" id="IPR000160">
    <property type="entry name" value="GGDEF_dom"/>
</dbReference>
<dbReference type="InterPro" id="IPR050469">
    <property type="entry name" value="Diguanylate_Cyclase"/>
</dbReference>
<dbReference type="PROSITE" id="PS50887">
    <property type="entry name" value="GGDEF"/>
    <property type="match status" value="1"/>
</dbReference>
<organism evidence="2 3">
    <name type="scientific">Lacrimispora amygdalina</name>
    <dbReference type="NCBI Taxonomy" id="253257"/>
    <lineage>
        <taxon>Bacteria</taxon>
        <taxon>Bacillati</taxon>
        <taxon>Bacillota</taxon>
        <taxon>Clostridia</taxon>
        <taxon>Lachnospirales</taxon>
        <taxon>Lachnospiraceae</taxon>
        <taxon>Lacrimispora</taxon>
    </lineage>
</organism>
<dbReference type="AlphaFoldDB" id="A0A3E2NC84"/>
<dbReference type="GO" id="GO:0052621">
    <property type="term" value="F:diguanylate cyclase activity"/>
    <property type="evidence" value="ECO:0007669"/>
    <property type="project" value="TreeGrafter"/>
</dbReference>
<dbReference type="NCBIfam" id="TIGR00254">
    <property type="entry name" value="GGDEF"/>
    <property type="match status" value="1"/>
</dbReference>
<dbReference type="PANTHER" id="PTHR45138">
    <property type="entry name" value="REGULATORY COMPONENTS OF SENSORY TRANSDUCTION SYSTEM"/>
    <property type="match status" value="1"/>
</dbReference>
<evidence type="ECO:0000313" key="3">
    <source>
        <dbReference type="Proteomes" id="UP000260680"/>
    </source>
</evidence>
<evidence type="ECO:0000313" key="2">
    <source>
        <dbReference type="EMBL" id="RFZ78602.1"/>
    </source>
</evidence>
<name>A0A3E2NC84_9FIRM</name>
<protein>
    <submittedName>
        <fullName evidence="2">Diguanylate cyclase</fullName>
    </submittedName>
</protein>
<dbReference type="PANTHER" id="PTHR45138:SF9">
    <property type="entry name" value="DIGUANYLATE CYCLASE DGCM-RELATED"/>
    <property type="match status" value="1"/>
</dbReference>
<feature type="domain" description="GGDEF" evidence="1">
    <location>
        <begin position="1"/>
        <end position="95"/>
    </location>
</feature>
<sequence length="97" mass="10881">MKGSGIAGFAYRYGGDEFCLIFYNTDMKEAYETAVLIQSGLKQVDLKDYPGLKLTASFGLAEYQNGMNAARLFLNADQALYQAKITRDAIRIHEEEK</sequence>
<reference evidence="2 3" key="1">
    <citation type="submission" date="2018-07" db="EMBL/GenBank/DDBJ databases">
        <title>New species, Clostridium PI-S10-A1B.</title>
        <authorList>
            <person name="Krishna G."/>
            <person name="Summeta K."/>
            <person name="Shikha S."/>
            <person name="Prabhu P.B."/>
            <person name="Suresh K."/>
        </authorList>
    </citation>
    <scope>NUCLEOTIDE SEQUENCE [LARGE SCALE GENOMIC DNA]</scope>
    <source>
        <strain evidence="2 3">PI-S10-A1B</strain>
    </source>
</reference>
<dbReference type="GO" id="GO:0005886">
    <property type="term" value="C:plasma membrane"/>
    <property type="evidence" value="ECO:0007669"/>
    <property type="project" value="TreeGrafter"/>
</dbReference>
<dbReference type="SUPFAM" id="SSF55073">
    <property type="entry name" value="Nucleotide cyclase"/>
    <property type="match status" value="1"/>
</dbReference>
<dbReference type="Gene3D" id="3.30.70.270">
    <property type="match status" value="1"/>
</dbReference>
<gene>
    <name evidence="2" type="ORF">DS742_12055</name>
</gene>